<dbReference type="EMBL" id="MU827354">
    <property type="protein sequence ID" value="KAJ7351833.1"/>
    <property type="molecule type" value="Genomic_DNA"/>
</dbReference>
<dbReference type="Proteomes" id="UP001163046">
    <property type="component" value="Unassembled WGS sequence"/>
</dbReference>
<dbReference type="AlphaFoldDB" id="A0A9W9YIU4"/>
<feature type="signal peptide" evidence="1">
    <location>
        <begin position="1"/>
        <end position="22"/>
    </location>
</feature>
<gene>
    <name evidence="2" type="ORF">OS493_035315</name>
</gene>
<name>A0A9W9YIU4_9CNID</name>
<keyword evidence="1" id="KW-0732">Signal</keyword>
<organism evidence="2 3">
    <name type="scientific">Desmophyllum pertusum</name>
    <dbReference type="NCBI Taxonomy" id="174260"/>
    <lineage>
        <taxon>Eukaryota</taxon>
        <taxon>Metazoa</taxon>
        <taxon>Cnidaria</taxon>
        <taxon>Anthozoa</taxon>
        <taxon>Hexacorallia</taxon>
        <taxon>Scleractinia</taxon>
        <taxon>Caryophylliina</taxon>
        <taxon>Caryophylliidae</taxon>
        <taxon>Desmophyllum</taxon>
    </lineage>
</organism>
<keyword evidence="3" id="KW-1185">Reference proteome</keyword>
<evidence type="ECO:0000313" key="2">
    <source>
        <dbReference type="EMBL" id="KAJ7351833.1"/>
    </source>
</evidence>
<proteinExistence type="predicted"/>
<evidence type="ECO:0000256" key="1">
    <source>
        <dbReference type="SAM" id="SignalP"/>
    </source>
</evidence>
<protein>
    <submittedName>
        <fullName evidence="2">Uncharacterized protein</fullName>
    </submittedName>
</protein>
<feature type="chain" id="PRO_5040903071" evidence="1">
    <location>
        <begin position="23"/>
        <end position="113"/>
    </location>
</feature>
<comment type="caution">
    <text evidence="2">The sequence shown here is derived from an EMBL/GenBank/DDBJ whole genome shotgun (WGS) entry which is preliminary data.</text>
</comment>
<evidence type="ECO:0000313" key="3">
    <source>
        <dbReference type="Proteomes" id="UP001163046"/>
    </source>
</evidence>
<sequence length="113" mass="12713">MNFSIWLGLFICLIACDGFVKSEAVDNGKLGMAARFKPDNLHLRMKRSELEKYFGVISHEEGRTDEILDLDLTIIAGASNNPFNKFNAELYQILGSKSEFGTSFLIIKMLSVF</sequence>
<accession>A0A9W9YIU4</accession>
<reference evidence="2" key="1">
    <citation type="submission" date="2023-01" db="EMBL/GenBank/DDBJ databases">
        <title>Genome assembly of the deep-sea coral Lophelia pertusa.</title>
        <authorList>
            <person name="Herrera S."/>
            <person name="Cordes E."/>
        </authorList>
    </citation>
    <scope>NUCLEOTIDE SEQUENCE</scope>
    <source>
        <strain evidence="2">USNM1676648</strain>
        <tissue evidence="2">Polyp</tissue>
    </source>
</reference>